<keyword evidence="2" id="KW-0547">Nucleotide-binding</keyword>
<dbReference type="CDD" id="cd19481">
    <property type="entry name" value="RecA-like_protease"/>
    <property type="match status" value="1"/>
</dbReference>
<evidence type="ECO:0000313" key="5">
    <source>
        <dbReference type="EMBL" id="MBB5019146.1"/>
    </source>
</evidence>
<reference evidence="5 6" key="1">
    <citation type="submission" date="2020-08" db="EMBL/GenBank/DDBJ databases">
        <title>Genomic Encyclopedia of Type Strains, Phase IV (KMG-IV): sequencing the most valuable type-strain genomes for metagenomic binning, comparative biology and taxonomic classification.</title>
        <authorList>
            <person name="Goeker M."/>
        </authorList>
    </citation>
    <scope>NUCLEOTIDE SEQUENCE [LARGE SCALE GENOMIC DNA]</scope>
    <source>
        <strain evidence="5 6">DSM 27165</strain>
    </source>
</reference>
<dbReference type="PANTHER" id="PTHR23073">
    <property type="entry name" value="26S PROTEASOME REGULATORY SUBUNIT"/>
    <property type="match status" value="1"/>
</dbReference>
<dbReference type="InterPro" id="IPR003959">
    <property type="entry name" value="ATPase_AAA_core"/>
</dbReference>
<evidence type="ECO:0000256" key="2">
    <source>
        <dbReference type="ARBA" id="ARBA00022741"/>
    </source>
</evidence>
<sequence length="647" mass="70953">MRDGYAAWSGQTIQPSALGSPSVPLWYETAAVGQRLASVLDQAALQDEQTQQTLAFLHGHWQQAMAWHPTAGEVGGTGSLLDRLCRQLKLSADERLLLILAGMAEEHEGFVASFVGLHPRGEPFPTVGLFARLACQGLDRGEAWRLLTQSALLRLGLVRVVGEGAWPERSLRLADGVWAALQGLINWPVPPLQVLTRLDDGWLRQSDVCYLTDRLQSRQALMVALQGEPLASHIRLAQWLAGLGPRAVCFEVAGQPEGVVDQLLQLCLIHDRIPVWVGNPGPSRLLGHFPWPMLCAEADPAWLASLPMPVLPVAAPRPSRALLAALWQESLPELAEQAPELAARFPLEPRRLWRVQGDARALAGLTPLDAGTAYTALKTRLARGGDSQMRRVTPRAGWDDLILPEPATQALHNAVARLRLQSQVLDDWGFDRGDTSRRGLRLLFCGLPGTGKTLAAEVMALALHAELLVIDLSRTVSKWIGETEKNLAAIFDEAEATRGVLFFDEADALFAKRTDVHDANDRFANIETAYLLTRLERFDGIAILATNLRQHIDKAFLRRFEFVIDFPEPGADERAAIWRRHVPAQAPLADGVDFELLALRYPMSGAMIRNALLGAAYEAAATDGPISQSGLERAIALEFEKTGRLCP</sequence>
<dbReference type="SMART" id="SM00382">
    <property type="entry name" value="AAA"/>
    <property type="match status" value="1"/>
</dbReference>
<evidence type="ECO:0000256" key="3">
    <source>
        <dbReference type="ARBA" id="ARBA00022840"/>
    </source>
</evidence>
<keyword evidence="3" id="KW-0067">ATP-binding</keyword>
<dbReference type="InterPro" id="IPR050221">
    <property type="entry name" value="26S_Proteasome_ATPase"/>
</dbReference>
<name>A0A840MRT7_9PROT</name>
<proteinExistence type="inferred from homology"/>
<protein>
    <recommendedName>
        <fullName evidence="4">AAA+ ATPase domain-containing protein</fullName>
    </recommendedName>
</protein>
<keyword evidence="6" id="KW-1185">Reference proteome</keyword>
<organism evidence="5 6">
    <name type="scientific">Chitinivorax tropicus</name>
    <dbReference type="NCBI Taxonomy" id="714531"/>
    <lineage>
        <taxon>Bacteria</taxon>
        <taxon>Pseudomonadati</taxon>
        <taxon>Pseudomonadota</taxon>
        <taxon>Betaproteobacteria</taxon>
        <taxon>Chitinivorax</taxon>
    </lineage>
</organism>
<dbReference type="SUPFAM" id="SSF52540">
    <property type="entry name" value="P-loop containing nucleoside triphosphate hydrolases"/>
    <property type="match status" value="1"/>
</dbReference>
<dbReference type="RefSeq" id="WP_184039498.1">
    <property type="nucleotide sequence ID" value="NZ_JACHHY010000014.1"/>
</dbReference>
<dbReference type="Gene3D" id="3.40.50.300">
    <property type="entry name" value="P-loop containing nucleotide triphosphate hydrolases"/>
    <property type="match status" value="1"/>
</dbReference>
<dbReference type="GO" id="GO:0005524">
    <property type="term" value="F:ATP binding"/>
    <property type="evidence" value="ECO:0007669"/>
    <property type="project" value="UniProtKB-KW"/>
</dbReference>
<dbReference type="Pfam" id="PF00004">
    <property type="entry name" value="AAA"/>
    <property type="match status" value="1"/>
</dbReference>
<feature type="domain" description="AAA+ ATPase" evidence="4">
    <location>
        <begin position="438"/>
        <end position="570"/>
    </location>
</feature>
<evidence type="ECO:0000256" key="1">
    <source>
        <dbReference type="ARBA" id="ARBA00006914"/>
    </source>
</evidence>
<dbReference type="InterPro" id="IPR003593">
    <property type="entry name" value="AAA+_ATPase"/>
</dbReference>
<dbReference type="Proteomes" id="UP000575898">
    <property type="component" value="Unassembled WGS sequence"/>
</dbReference>
<dbReference type="AlphaFoldDB" id="A0A840MRT7"/>
<dbReference type="GO" id="GO:0016887">
    <property type="term" value="F:ATP hydrolysis activity"/>
    <property type="evidence" value="ECO:0007669"/>
    <property type="project" value="InterPro"/>
</dbReference>
<dbReference type="EMBL" id="JACHHY010000014">
    <property type="protein sequence ID" value="MBB5019146.1"/>
    <property type="molecule type" value="Genomic_DNA"/>
</dbReference>
<accession>A0A840MRT7</accession>
<dbReference type="InterPro" id="IPR027417">
    <property type="entry name" value="P-loop_NTPase"/>
</dbReference>
<comment type="similarity">
    <text evidence="1">Belongs to the AAA ATPase family.</text>
</comment>
<comment type="caution">
    <text evidence="5">The sequence shown here is derived from an EMBL/GenBank/DDBJ whole genome shotgun (WGS) entry which is preliminary data.</text>
</comment>
<evidence type="ECO:0000259" key="4">
    <source>
        <dbReference type="SMART" id="SM00382"/>
    </source>
</evidence>
<evidence type="ECO:0000313" key="6">
    <source>
        <dbReference type="Proteomes" id="UP000575898"/>
    </source>
</evidence>
<gene>
    <name evidence="5" type="ORF">HNQ59_002444</name>
</gene>